<proteinExistence type="predicted"/>
<feature type="region of interest" description="Disordered" evidence="2">
    <location>
        <begin position="1"/>
        <end position="20"/>
    </location>
</feature>
<feature type="compositionally biased region" description="Pro residues" evidence="2">
    <location>
        <begin position="1"/>
        <end position="13"/>
    </location>
</feature>
<comment type="caution">
    <text evidence="3">The sequence shown here is derived from an EMBL/GenBank/DDBJ whole genome shotgun (WGS) entry which is preliminary data.</text>
</comment>
<organism evidence="3 4">
    <name type="scientific">Venturia nashicola</name>
    <dbReference type="NCBI Taxonomy" id="86259"/>
    <lineage>
        <taxon>Eukaryota</taxon>
        <taxon>Fungi</taxon>
        <taxon>Dikarya</taxon>
        <taxon>Ascomycota</taxon>
        <taxon>Pezizomycotina</taxon>
        <taxon>Dothideomycetes</taxon>
        <taxon>Pleosporomycetidae</taxon>
        <taxon>Venturiales</taxon>
        <taxon>Venturiaceae</taxon>
        <taxon>Venturia</taxon>
    </lineage>
</organism>
<protein>
    <submittedName>
        <fullName evidence="3">Uncharacterized protein</fullName>
    </submittedName>
</protein>
<accession>A0A4Z1PH14</accession>
<name>A0A4Z1PH14_9PEZI</name>
<gene>
    <name evidence="3" type="ORF">E6O75_ATG00653</name>
</gene>
<keyword evidence="4" id="KW-1185">Reference proteome</keyword>
<dbReference type="AlphaFoldDB" id="A0A4Z1PH14"/>
<keyword evidence="1" id="KW-0175">Coiled coil</keyword>
<feature type="coiled-coil region" evidence="1">
    <location>
        <begin position="88"/>
        <end position="115"/>
    </location>
</feature>
<evidence type="ECO:0000256" key="1">
    <source>
        <dbReference type="SAM" id="Coils"/>
    </source>
</evidence>
<reference evidence="3 4" key="1">
    <citation type="submission" date="2019-04" db="EMBL/GenBank/DDBJ databases">
        <title>High contiguity whole genome sequence and gene annotation resource for two Venturia nashicola isolates.</title>
        <authorList>
            <person name="Prokchorchik M."/>
            <person name="Won K."/>
            <person name="Lee Y."/>
            <person name="Choi E.D."/>
            <person name="Segonzac C."/>
            <person name="Sohn K.H."/>
        </authorList>
    </citation>
    <scope>NUCLEOTIDE SEQUENCE [LARGE SCALE GENOMIC DNA]</scope>
    <source>
        <strain evidence="3 4">PRI2</strain>
    </source>
</reference>
<dbReference type="EMBL" id="SNSC02000001">
    <property type="protein sequence ID" value="TID27886.1"/>
    <property type="molecule type" value="Genomic_DNA"/>
</dbReference>
<evidence type="ECO:0000313" key="3">
    <source>
        <dbReference type="EMBL" id="TID27886.1"/>
    </source>
</evidence>
<evidence type="ECO:0000256" key="2">
    <source>
        <dbReference type="SAM" id="MobiDB-lite"/>
    </source>
</evidence>
<dbReference type="Proteomes" id="UP000298493">
    <property type="component" value="Unassembled WGS sequence"/>
</dbReference>
<evidence type="ECO:0000313" key="4">
    <source>
        <dbReference type="Proteomes" id="UP000298493"/>
    </source>
</evidence>
<sequence>MYLPPPSLTPPSPSSQNLAWSPSATITTKQTSLSLPPVKYRKNTNSRLRKTSCALLRRKWAQSNTLIKTQDVEILNLELDNSDLLLTNQTLALQLQGLRRDNEILESEVVLLQKDVKYVTKQHLKEITKTDKLCAQLTRAIQTIRGLEEKECRLEKENIELLVVTAGLERDRRDDAAELESLKTKKRRGCLGKDEREMEIIHCVRALEYALSVRNKEVGAWAGGAKAFLRRVAGFKVG</sequence>